<dbReference type="SUPFAM" id="SSF48264">
    <property type="entry name" value="Cytochrome P450"/>
    <property type="match status" value="1"/>
</dbReference>
<keyword evidence="5" id="KW-0256">Endoplasmic reticulum</keyword>
<organism evidence="11 12">
    <name type="scientific">Trichonephila clavata</name>
    <name type="common">Joro spider</name>
    <name type="synonym">Nephila clavata</name>
    <dbReference type="NCBI Taxonomy" id="2740835"/>
    <lineage>
        <taxon>Eukaryota</taxon>
        <taxon>Metazoa</taxon>
        <taxon>Ecdysozoa</taxon>
        <taxon>Arthropoda</taxon>
        <taxon>Chelicerata</taxon>
        <taxon>Arachnida</taxon>
        <taxon>Araneae</taxon>
        <taxon>Araneomorphae</taxon>
        <taxon>Entelegynae</taxon>
        <taxon>Araneoidea</taxon>
        <taxon>Nephilidae</taxon>
        <taxon>Trichonephila</taxon>
    </lineage>
</organism>
<dbReference type="GO" id="GO:0016705">
    <property type="term" value="F:oxidoreductase activity, acting on paired donors, with incorporation or reduction of molecular oxygen"/>
    <property type="evidence" value="ECO:0007669"/>
    <property type="project" value="InterPro"/>
</dbReference>
<dbReference type="GO" id="GO:0005506">
    <property type="term" value="F:iron ion binding"/>
    <property type="evidence" value="ECO:0007669"/>
    <property type="project" value="InterPro"/>
</dbReference>
<dbReference type="OrthoDB" id="1470350at2759"/>
<sequence>MSRRIINVFLWPDFIFNRTRSGKGIKKYIAIVKAQARFMVQEEKQKYLEGELKFTEGGKKRSLLNMLLEHHLQMKDFSEEDVIEELITFIVAGYDTTSAAMTWTLYMLGLYPEIQKKVHEELDWIFGEDVKRPATEDDLKDMKYLECVIKETLRLYPPAPFFARQMSEDTTICNTKIPKGTSCIVFTYALHRDEDVFPNPEKFNPDRFLPENSLNRNPYAYIPFSAGPRNCIGQKLNMMEQMIITSTILRNYTIESLDQRDRLLPTLTFVITSSKPIRIKIRPRSLKMF</sequence>
<comment type="caution">
    <text evidence="11">The sequence shown here is derived from an EMBL/GenBank/DDBJ whole genome shotgun (WGS) entry which is preliminary data.</text>
</comment>
<evidence type="ECO:0000256" key="2">
    <source>
        <dbReference type="ARBA" id="ARBA00004586"/>
    </source>
</evidence>
<dbReference type="Pfam" id="PF00067">
    <property type="entry name" value="p450"/>
    <property type="match status" value="1"/>
</dbReference>
<dbReference type="GO" id="GO:0005789">
    <property type="term" value="C:endoplasmic reticulum membrane"/>
    <property type="evidence" value="ECO:0007669"/>
    <property type="project" value="UniProtKB-SubCell"/>
</dbReference>
<feature type="binding site" description="axial binding residue" evidence="9">
    <location>
        <position position="231"/>
    </location>
    <ligand>
        <name>heme</name>
        <dbReference type="ChEBI" id="CHEBI:30413"/>
    </ligand>
    <ligandPart>
        <name>Fe</name>
        <dbReference type="ChEBI" id="CHEBI:18248"/>
    </ligandPart>
</feature>
<keyword evidence="7 10" id="KW-0503">Monooxygenase</keyword>
<dbReference type="Proteomes" id="UP000887116">
    <property type="component" value="Unassembled WGS sequence"/>
</dbReference>
<protein>
    <submittedName>
        <fullName evidence="11">Cytochrome P450 4c3</fullName>
    </submittedName>
</protein>
<dbReference type="PRINTS" id="PR00385">
    <property type="entry name" value="P450"/>
</dbReference>
<name>A0A8X6H2V0_TRICU</name>
<keyword evidence="4 9" id="KW-0349">Heme</keyword>
<dbReference type="InterPro" id="IPR002401">
    <property type="entry name" value="Cyt_P450_E_grp-I"/>
</dbReference>
<evidence type="ECO:0000256" key="5">
    <source>
        <dbReference type="ARBA" id="ARBA00022824"/>
    </source>
</evidence>
<dbReference type="InterPro" id="IPR050196">
    <property type="entry name" value="Cytochrome_P450_Monoox"/>
</dbReference>
<keyword evidence="12" id="KW-1185">Reference proteome</keyword>
<dbReference type="GO" id="GO:0020037">
    <property type="term" value="F:heme binding"/>
    <property type="evidence" value="ECO:0007669"/>
    <property type="project" value="InterPro"/>
</dbReference>
<keyword evidence="6 9" id="KW-0408">Iron</keyword>
<dbReference type="PANTHER" id="PTHR24291">
    <property type="entry name" value="CYTOCHROME P450 FAMILY 4"/>
    <property type="match status" value="1"/>
</dbReference>
<dbReference type="AlphaFoldDB" id="A0A8X6H2V0"/>
<evidence type="ECO:0000256" key="9">
    <source>
        <dbReference type="PIRSR" id="PIRSR602401-1"/>
    </source>
</evidence>
<dbReference type="EMBL" id="BMAO01007165">
    <property type="protein sequence ID" value="GFR14120.1"/>
    <property type="molecule type" value="Genomic_DNA"/>
</dbReference>
<comment type="cofactor">
    <cofactor evidence="1 9">
        <name>heme</name>
        <dbReference type="ChEBI" id="CHEBI:30413"/>
    </cofactor>
</comment>
<evidence type="ECO:0000256" key="8">
    <source>
        <dbReference type="ARBA" id="ARBA00023136"/>
    </source>
</evidence>
<dbReference type="PANTHER" id="PTHR24291:SF189">
    <property type="entry name" value="CYTOCHROME P450 4C3-RELATED"/>
    <property type="match status" value="1"/>
</dbReference>
<evidence type="ECO:0000313" key="12">
    <source>
        <dbReference type="Proteomes" id="UP000887116"/>
    </source>
</evidence>
<evidence type="ECO:0000256" key="3">
    <source>
        <dbReference type="ARBA" id="ARBA00010617"/>
    </source>
</evidence>
<dbReference type="Gene3D" id="1.10.630.10">
    <property type="entry name" value="Cytochrome P450"/>
    <property type="match status" value="1"/>
</dbReference>
<reference evidence="11" key="1">
    <citation type="submission" date="2020-07" db="EMBL/GenBank/DDBJ databases">
        <title>Multicomponent nature underlies the extraordinary mechanical properties of spider dragline silk.</title>
        <authorList>
            <person name="Kono N."/>
            <person name="Nakamura H."/>
            <person name="Mori M."/>
            <person name="Yoshida Y."/>
            <person name="Ohtoshi R."/>
            <person name="Malay A.D."/>
            <person name="Moran D.A.P."/>
            <person name="Tomita M."/>
            <person name="Numata K."/>
            <person name="Arakawa K."/>
        </authorList>
    </citation>
    <scope>NUCLEOTIDE SEQUENCE</scope>
</reference>
<evidence type="ECO:0000313" key="11">
    <source>
        <dbReference type="EMBL" id="GFR14120.1"/>
    </source>
</evidence>
<dbReference type="PRINTS" id="PR00463">
    <property type="entry name" value="EP450I"/>
</dbReference>
<proteinExistence type="inferred from homology"/>
<evidence type="ECO:0000256" key="10">
    <source>
        <dbReference type="RuleBase" id="RU000461"/>
    </source>
</evidence>
<keyword evidence="8" id="KW-0472">Membrane</keyword>
<evidence type="ECO:0000256" key="4">
    <source>
        <dbReference type="ARBA" id="ARBA00022617"/>
    </source>
</evidence>
<dbReference type="InterPro" id="IPR001128">
    <property type="entry name" value="Cyt_P450"/>
</dbReference>
<evidence type="ECO:0000256" key="1">
    <source>
        <dbReference type="ARBA" id="ARBA00001971"/>
    </source>
</evidence>
<dbReference type="InterPro" id="IPR036396">
    <property type="entry name" value="Cyt_P450_sf"/>
</dbReference>
<dbReference type="GO" id="GO:0004497">
    <property type="term" value="F:monooxygenase activity"/>
    <property type="evidence" value="ECO:0007669"/>
    <property type="project" value="UniProtKB-KW"/>
</dbReference>
<keyword evidence="9 10" id="KW-0479">Metal-binding</keyword>
<dbReference type="PROSITE" id="PS00086">
    <property type="entry name" value="CYTOCHROME_P450"/>
    <property type="match status" value="1"/>
</dbReference>
<accession>A0A8X6H2V0</accession>
<comment type="similarity">
    <text evidence="3 10">Belongs to the cytochrome P450 family.</text>
</comment>
<comment type="subcellular location">
    <subcellularLocation>
        <location evidence="2">Endoplasmic reticulum membrane</location>
    </subcellularLocation>
</comment>
<evidence type="ECO:0000256" key="6">
    <source>
        <dbReference type="ARBA" id="ARBA00023004"/>
    </source>
</evidence>
<keyword evidence="10" id="KW-0560">Oxidoreductase</keyword>
<evidence type="ECO:0000256" key="7">
    <source>
        <dbReference type="ARBA" id="ARBA00023033"/>
    </source>
</evidence>
<dbReference type="InterPro" id="IPR017972">
    <property type="entry name" value="Cyt_P450_CS"/>
</dbReference>
<gene>
    <name evidence="11" type="primary">Cyp4c3</name>
    <name evidence="11" type="ORF">TNCT_333711</name>
</gene>